<evidence type="ECO:0000313" key="3">
    <source>
        <dbReference type="EMBL" id="GGK61365.1"/>
    </source>
</evidence>
<protein>
    <recommendedName>
        <fullName evidence="2">Galactosyltransferase C-terminal domain-containing protein</fullName>
    </recommendedName>
</protein>
<name>A0A917QPZ5_9ACTN</name>
<sequence length="226" mass="24445">MTITVVIPYRGTAPERERAYVAVSRALHDILPDTLFLAVDSGHDPFNRAAGRNLGVRLAADSGCDVAVICDADTIPERQPLHDAITGALRDGRLHTPYGTFRGLSEQGTADFFAGRPAEDCDAELVYAWSVGGVFVIRPDAWTAAGGMDERFTAWGAEDVAFRRACDTLLGPTVRHPGQIVHLWHPPAQRTGTPANDAVWELAQRYAEAEGNAKAMRSLIAERPAA</sequence>
<evidence type="ECO:0000256" key="1">
    <source>
        <dbReference type="ARBA" id="ARBA00022679"/>
    </source>
</evidence>
<dbReference type="RefSeq" id="WP_189160873.1">
    <property type="nucleotide sequence ID" value="NZ_BMNT01000001.1"/>
</dbReference>
<evidence type="ECO:0000313" key="4">
    <source>
        <dbReference type="Proteomes" id="UP000645217"/>
    </source>
</evidence>
<feature type="domain" description="Galactosyltransferase C-terminal" evidence="2">
    <location>
        <begin position="119"/>
        <end position="162"/>
    </location>
</feature>
<dbReference type="Proteomes" id="UP000645217">
    <property type="component" value="Unassembled WGS sequence"/>
</dbReference>
<dbReference type="GO" id="GO:0016757">
    <property type="term" value="F:glycosyltransferase activity"/>
    <property type="evidence" value="ECO:0007669"/>
    <property type="project" value="InterPro"/>
</dbReference>
<dbReference type="PRINTS" id="PR02050">
    <property type="entry name" value="B14GALTRFASE"/>
</dbReference>
<dbReference type="GO" id="GO:0005975">
    <property type="term" value="P:carbohydrate metabolic process"/>
    <property type="evidence" value="ECO:0007669"/>
    <property type="project" value="InterPro"/>
</dbReference>
<proteinExistence type="predicted"/>
<dbReference type="SUPFAM" id="SSF53448">
    <property type="entry name" value="Nucleotide-diphospho-sugar transferases"/>
    <property type="match status" value="1"/>
</dbReference>
<dbReference type="InterPro" id="IPR029044">
    <property type="entry name" value="Nucleotide-diphossugar_trans"/>
</dbReference>
<comment type="caution">
    <text evidence="3">The sequence shown here is derived from an EMBL/GenBank/DDBJ whole genome shotgun (WGS) entry which is preliminary data.</text>
</comment>
<reference evidence="3" key="2">
    <citation type="submission" date="2020-09" db="EMBL/GenBank/DDBJ databases">
        <authorList>
            <person name="Sun Q."/>
            <person name="Ohkuma M."/>
        </authorList>
    </citation>
    <scope>NUCLEOTIDE SEQUENCE</scope>
    <source>
        <strain evidence="3">JCM 13064</strain>
    </source>
</reference>
<dbReference type="EMBL" id="BMNT01000001">
    <property type="protein sequence ID" value="GGK61365.1"/>
    <property type="molecule type" value="Genomic_DNA"/>
</dbReference>
<gene>
    <name evidence="3" type="ORF">GCM10007964_00640</name>
</gene>
<reference evidence="3" key="1">
    <citation type="journal article" date="2014" name="Int. J. Syst. Evol. Microbiol.">
        <title>Complete genome sequence of Corynebacterium casei LMG S-19264T (=DSM 44701T), isolated from a smear-ripened cheese.</title>
        <authorList>
            <consortium name="US DOE Joint Genome Institute (JGI-PGF)"/>
            <person name="Walter F."/>
            <person name="Albersmeier A."/>
            <person name="Kalinowski J."/>
            <person name="Ruckert C."/>
        </authorList>
    </citation>
    <scope>NUCLEOTIDE SEQUENCE</scope>
    <source>
        <strain evidence="3">JCM 13064</strain>
    </source>
</reference>
<organism evidence="3 4">
    <name type="scientific">Sphaerisporangium melleum</name>
    <dbReference type="NCBI Taxonomy" id="321316"/>
    <lineage>
        <taxon>Bacteria</taxon>
        <taxon>Bacillati</taxon>
        <taxon>Actinomycetota</taxon>
        <taxon>Actinomycetes</taxon>
        <taxon>Streptosporangiales</taxon>
        <taxon>Streptosporangiaceae</taxon>
        <taxon>Sphaerisporangium</taxon>
    </lineage>
</organism>
<dbReference type="Pfam" id="PF02709">
    <property type="entry name" value="Glyco_transf_7C"/>
    <property type="match status" value="1"/>
</dbReference>
<keyword evidence="4" id="KW-1185">Reference proteome</keyword>
<dbReference type="InterPro" id="IPR003859">
    <property type="entry name" value="Galactosyl_T"/>
</dbReference>
<dbReference type="InterPro" id="IPR027791">
    <property type="entry name" value="Galactosyl_T_C"/>
</dbReference>
<evidence type="ECO:0000259" key="2">
    <source>
        <dbReference type="Pfam" id="PF02709"/>
    </source>
</evidence>
<dbReference type="Gene3D" id="3.90.550.10">
    <property type="entry name" value="Spore Coat Polysaccharide Biosynthesis Protein SpsA, Chain A"/>
    <property type="match status" value="1"/>
</dbReference>
<accession>A0A917QPZ5</accession>
<keyword evidence="1" id="KW-0808">Transferase</keyword>
<dbReference type="AlphaFoldDB" id="A0A917QPZ5"/>